<evidence type="ECO:0000256" key="6">
    <source>
        <dbReference type="ARBA" id="ARBA00039025"/>
    </source>
</evidence>
<dbReference type="Gene3D" id="3.40.50.300">
    <property type="entry name" value="P-loop containing nucleotide triphosphate hydrolases"/>
    <property type="match status" value="1"/>
</dbReference>
<evidence type="ECO:0000256" key="7">
    <source>
        <dbReference type="ARBA" id="ARBA00041133"/>
    </source>
</evidence>
<dbReference type="InterPro" id="IPR050093">
    <property type="entry name" value="ABC_SmlMolc_Importer"/>
</dbReference>
<dbReference type="PANTHER" id="PTHR42781:SF4">
    <property type="entry name" value="SPERMIDINE_PUTRESCINE IMPORT ATP-BINDING PROTEIN POTA"/>
    <property type="match status" value="1"/>
</dbReference>
<dbReference type="RefSeq" id="WP_014025924.1">
    <property type="nucleotide sequence ID" value="NC_015931.1"/>
</dbReference>
<evidence type="ECO:0000256" key="5">
    <source>
        <dbReference type="ARBA" id="ARBA00038781"/>
    </source>
</evidence>
<sequence>MAVLRVESLVVERSGRRVLDEVSFVHESGILVVLGPNGAGKTTLLKSIAGLVEPSKGVIEIGDIVVYDSWRRVNLPPEARRVGYVPQSISLFPHMTVYENLVFAARKRHGREAHRVARMYAELLGIEHLLDRKASQLSGGEAQKAAIARALASDPALLLLDEPFSNIDAPSRDKLRVELRRLLVKLGKPTVIVTHSFADAWIMGDAIVLLRDGRIVASGAPSSMLRPRSLEAARFLGFNLIPATLLSVENGIVVLEAGGEKVVGEGVSVDAPPGSRVYIAVKGDDVILSRVRGEGPNWYRGVVVSLYETRYGLKLVIEALGAQLNVETTRAYARSILGGVKEGLELWLHLPPDAVSIVT</sequence>
<dbReference type="GO" id="GO:0016887">
    <property type="term" value="F:ATP hydrolysis activity"/>
    <property type="evidence" value="ECO:0007669"/>
    <property type="project" value="InterPro"/>
</dbReference>
<dbReference type="GO" id="GO:0005524">
    <property type="term" value="F:ATP binding"/>
    <property type="evidence" value="ECO:0007669"/>
    <property type="project" value="UniProtKB-KW"/>
</dbReference>
<gene>
    <name evidence="10" type="ordered locus">Pyrfu_0375</name>
</gene>
<dbReference type="EMBL" id="CP002838">
    <property type="protein sequence ID" value="AEM38247.1"/>
    <property type="molecule type" value="Genomic_DNA"/>
</dbReference>
<reference evidence="10 11" key="1">
    <citation type="journal article" date="2011" name="Stand. Genomic Sci.">
        <title>Complete genome sequence of the hyperthermophilic chemolithoautotroph Pyrolobus fumarii type strain (1A).</title>
        <authorList>
            <person name="Anderson I."/>
            <person name="Goker M."/>
            <person name="Nolan M."/>
            <person name="Lucas S."/>
            <person name="Hammon N."/>
            <person name="Deshpande S."/>
            <person name="Cheng J.F."/>
            <person name="Tapia R."/>
            <person name="Han C."/>
            <person name="Goodwin L."/>
            <person name="Pitluck S."/>
            <person name="Huntemann M."/>
            <person name="Liolios K."/>
            <person name="Ivanova N."/>
            <person name="Pagani I."/>
            <person name="Mavromatis K."/>
            <person name="Ovchinikova G."/>
            <person name="Pati A."/>
            <person name="Chen A."/>
            <person name="Palaniappan K."/>
            <person name="Land M."/>
            <person name="Hauser L."/>
            <person name="Brambilla E.M."/>
            <person name="Huber H."/>
            <person name="Yasawong M."/>
            <person name="Rohde M."/>
            <person name="Spring S."/>
            <person name="Abt B."/>
            <person name="Sikorski J."/>
            <person name="Wirth R."/>
            <person name="Detter J.C."/>
            <person name="Woyke T."/>
            <person name="Bristow J."/>
            <person name="Eisen J.A."/>
            <person name="Markowitz V."/>
            <person name="Hugenholtz P."/>
            <person name="Kyrpides N.C."/>
            <person name="Klenk H.P."/>
            <person name="Lapidus A."/>
        </authorList>
    </citation>
    <scope>NUCLEOTIDE SEQUENCE [LARGE SCALE GENOMIC DNA]</scope>
    <source>
        <strain evidence="11">DSM 11204 / 1A</strain>
    </source>
</reference>
<dbReference type="OrthoDB" id="31298at2157"/>
<keyword evidence="1" id="KW-0813">Transport</keyword>
<comment type="subunit">
    <text evidence="5">The complex is composed of two ATP-binding proteins (WtpC), two transmembrane proteins (WtpB) and a solute-binding protein (WtpA).</text>
</comment>
<dbReference type="KEGG" id="pfm:Pyrfu_0375"/>
<dbReference type="InParanoid" id="G0EFS6"/>
<name>G0EFS6_PYRF1</name>
<evidence type="ECO:0000259" key="9">
    <source>
        <dbReference type="PROSITE" id="PS50893"/>
    </source>
</evidence>
<feature type="domain" description="ABC transporter" evidence="9">
    <location>
        <begin position="4"/>
        <end position="237"/>
    </location>
</feature>
<dbReference type="GeneID" id="11140021"/>
<organism evidence="10 11">
    <name type="scientific">Pyrolobus fumarii (strain DSM 11204 / 1A)</name>
    <dbReference type="NCBI Taxonomy" id="694429"/>
    <lineage>
        <taxon>Archaea</taxon>
        <taxon>Thermoproteota</taxon>
        <taxon>Thermoprotei</taxon>
        <taxon>Desulfurococcales</taxon>
        <taxon>Pyrodictiaceae</taxon>
        <taxon>Pyrolobus</taxon>
    </lineage>
</organism>
<dbReference type="PROSITE" id="PS50893">
    <property type="entry name" value="ABC_TRANSPORTER_2"/>
    <property type="match status" value="1"/>
</dbReference>
<evidence type="ECO:0000256" key="8">
    <source>
        <dbReference type="ARBA" id="ARBA00047936"/>
    </source>
</evidence>
<keyword evidence="2" id="KW-0547">Nucleotide-binding</keyword>
<keyword evidence="11" id="KW-1185">Reference proteome</keyword>
<dbReference type="GO" id="GO:1901238">
    <property type="term" value="F:ABC-type tungstate transporter activity"/>
    <property type="evidence" value="ECO:0007669"/>
    <property type="project" value="UniProtKB-EC"/>
</dbReference>
<comment type="similarity">
    <text evidence="4">Belongs to the ABC transporter superfamily. Sulfate/tungstate importer (TC 3.A.1.6) family.</text>
</comment>
<proteinExistence type="inferred from homology"/>
<dbReference type="PROSITE" id="PS00211">
    <property type="entry name" value="ABC_TRANSPORTER_1"/>
    <property type="match status" value="1"/>
</dbReference>
<dbReference type="InterPro" id="IPR017871">
    <property type="entry name" value="ABC_transporter-like_CS"/>
</dbReference>
<dbReference type="HOGENOM" id="CLU_000604_1_1_2"/>
<dbReference type="InterPro" id="IPR008995">
    <property type="entry name" value="Mo/tungstate-bd_C_term_dom"/>
</dbReference>
<evidence type="ECO:0000256" key="2">
    <source>
        <dbReference type="ARBA" id="ARBA00022741"/>
    </source>
</evidence>
<dbReference type="STRING" id="694429.Pyrfu_0375"/>
<evidence type="ECO:0000256" key="1">
    <source>
        <dbReference type="ARBA" id="ARBA00022448"/>
    </source>
</evidence>
<dbReference type="SUPFAM" id="SSF52540">
    <property type="entry name" value="P-loop containing nucleoside triphosphate hydrolases"/>
    <property type="match status" value="1"/>
</dbReference>
<evidence type="ECO:0000313" key="10">
    <source>
        <dbReference type="EMBL" id="AEM38247.1"/>
    </source>
</evidence>
<dbReference type="PANTHER" id="PTHR42781">
    <property type="entry name" value="SPERMIDINE/PUTRESCINE IMPORT ATP-BINDING PROTEIN POTA"/>
    <property type="match status" value="1"/>
</dbReference>
<dbReference type="Proteomes" id="UP000001037">
    <property type="component" value="Chromosome"/>
</dbReference>
<evidence type="ECO:0000256" key="3">
    <source>
        <dbReference type="ARBA" id="ARBA00022840"/>
    </source>
</evidence>
<protein>
    <recommendedName>
        <fullName evidence="7">Molybdate/tungstate import ATP-binding protein WtpC</fullName>
        <ecNumber evidence="6">7.3.2.6</ecNumber>
    </recommendedName>
</protein>
<accession>G0EFS6</accession>
<dbReference type="AlphaFoldDB" id="G0EFS6"/>
<dbReference type="InterPro" id="IPR003439">
    <property type="entry name" value="ABC_transporter-like_ATP-bd"/>
</dbReference>
<dbReference type="SUPFAM" id="SSF50331">
    <property type="entry name" value="MOP-like"/>
    <property type="match status" value="1"/>
</dbReference>
<dbReference type="EC" id="7.3.2.6" evidence="6"/>
<dbReference type="InterPro" id="IPR003593">
    <property type="entry name" value="AAA+_ATPase"/>
</dbReference>
<dbReference type="Pfam" id="PF00005">
    <property type="entry name" value="ABC_tran"/>
    <property type="match status" value="1"/>
</dbReference>
<evidence type="ECO:0000256" key="4">
    <source>
        <dbReference type="ARBA" id="ARBA00038307"/>
    </source>
</evidence>
<dbReference type="eggNOG" id="arCOG00177">
    <property type="taxonomic scope" value="Archaea"/>
</dbReference>
<evidence type="ECO:0000313" key="11">
    <source>
        <dbReference type="Proteomes" id="UP000001037"/>
    </source>
</evidence>
<comment type="catalytic activity">
    <reaction evidence="8">
        <text>tungstate(in) + ATP + H2O = tungstate(out) + ADP + phosphate + H(+)</text>
        <dbReference type="Rhea" id="RHEA:35027"/>
        <dbReference type="ChEBI" id="CHEBI:15377"/>
        <dbReference type="ChEBI" id="CHEBI:15378"/>
        <dbReference type="ChEBI" id="CHEBI:30616"/>
        <dbReference type="ChEBI" id="CHEBI:43474"/>
        <dbReference type="ChEBI" id="CHEBI:46502"/>
        <dbReference type="ChEBI" id="CHEBI:456216"/>
        <dbReference type="EC" id="7.3.2.6"/>
    </reaction>
</comment>
<dbReference type="InterPro" id="IPR027417">
    <property type="entry name" value="P-loop_NTPase"/>
</dbReference>
<dbReference type="SMART" id="SM00382">
    <property type="entry name" value="AAA"/>
    <property type="match status" value="1"/>
</dbReference>
<keyword evidence="3" id="KW-0067">ATP-binding</keyword>